<dbReference type="AlphaFoldDB" id="A0A1A9VL52"/>
<evidence type="ECO:0000313" key="3">
    <source>
        <dbReference type="EnsemblMetazoa" id="GAUT040322-PA"/>
    </source>
</evidence>
<keyword evidence="2" id="KW-0472">Membrane</keyword>
<organism evidence="3 4">
    <name type="scientific">Glossina austeni</name>
    <name type="common">Savannah tsetse fly</name>
    <dbReference type="NCBI Taxonomy" id="7395"/>
    <lineage>
        <taxon>Eukaryota</taxon>
        <taxon>Metazoa</taxon>
        <taxon>Ecdysozoa</taxon>
        <taxon>Arthropoda</taxon>
        <taxon>Hexapoda</taxon>
        <taxon>Insecta</taxon>
        <taxon>Pterygota</taxon>
        <taxon>Neoptera</taxon>
        <taxon>Endopterygota</taxon>
        <taxon>Diptera</taxon>
        <taxon>Brachycera</taxon>
        <taxon>Muscomorpha</taxon>
        <taxon>Hippoboscoidea</taxon>
        <taxon>Glossinidae</taxon>
        <taxon>Glossina</taxon>
    </lineage>
</organism>
<keyword evidence="4" id="KW-1185">Reference proteome</keyword>
<dbReference type="EnsemblMetazoa" id="GAUT040322-RA">
    <property type="protein sequence ID" value="GAUT040322-PA"/>
    <property type="gene ID" value="GAUT040322"/>
</dbReference>
<keyword evidence="2" id="KW-0812">Transmembrane</keyword>
<feature type="compositionally biased region" description="Polar residues" evidence="1">
    <location>
        <begin position="55"/>
        <end position="64"/>
    </location>
</feature>
<name>A0A1A9VL52_GLOAU</name>
<evidence type="ECO:0000256" key="2">
    <source>
        <dbReference type="SAM" id="Phobius"/>
    </source>
</evidence>
<evidence type="ECO:0000313" key="4">
    <source>
        <dbReference type="Proteomes" id="UP000078200"/>
    </source>
</evidence>
<evidence type="ECO:0000256" key="1">
    <source>
        <dbReference type="SAM" id="MobiDB-lite"/>
    </source>
</evidence>
<proteinExistence type="predicted"/>
<reference evidence="3" key="1">
    <citation type="submission" date="2020-05" db="UniProtKB">
        <authorList>
            <consortium name="EnsemblMetazoa"/>
        </authorList>
    </citation>
    <scope>IDENTIFICATION</scope>
    <source>
        <strain evidence="3">TTRI</strain>
    </source>
</reference>
<feature type="region of interest" description="Disordered" evidence="1">
    <location>
        <begin position="47"/>
        <end position="66"/>
    </location>
</feature>
<keyword evidence="2" id="KW-1133">Transmembrane helix</keyword>
<dbReference type="Proteomes" id="UP000078200">
    <property type="component" value="Unassembled WGS sequence"/>
</dbReference>
<sequence>MVSASNISSRNMLYKNINNTQANTNKSLQSASYYAIFKGSVEIPGHVDTPVPTPETENPKQGTTLGPHRSSVLWGEEVADVASLQCGCSVPASVWRVLLIFARRLLIPLLGCVAGFVCSCVPGYGRRACCILYNAIG</sequence>
<protein>
    <submittedName>
        <fullName evidence="3">Uncharacterized protein</fullName>
    </submittedName>
</protein>
<feature type="transmembrane region" description="Helical" evidence="2">
    <location>
        <begin position="105"/>
        <end position="125"/>
    </location>
</feature>
<dbReference type="VEuPathDB" id="VectorBase:GAUT040322"/>
<accession>A0A1A9VL52</accession>